<evidence type="ECO:0000313" key="3">
    <source>
        <dbReference type="EMBL" id="AZS26391.1"/>
    </source>
</evidence>
<dbReference type="Gene3D" id="3.40.50.150">
    <property type="entry name" value="Vaccinia Virus protein VP39"/>
    <property type="match status" value="1"/>
</dbReference>
<reference evidence="3 5" key="1">
    <citation type="submission" date="2018-12" db="EMBL/GenBank/DDBJ databases">
        <title>Characterization and Draft Genome of Vibrio anguillarum J360 Marine Pathogen Isolated from an Outbreak in Lumpfish (Cyclopterus lumpus).</title>
        <authorList>
            <person name="Vasquez J.I."/>
            <person name="Cao T."/>
            <person name="Chakraborty S."/>
            <person name="Gnanagobal H."/>
            <person name="Wescot J."/>
            <person name="Boyce D."/>
            <person name="Santander J."/>
        </authorList>
    </citation>
    <scope>NUCLEOTIDE SEQUENCE [LARGE SCALE GENOMIC DNA]</scope>
    <source>
        <strain evidence="3 5">J360</strain>
    </source>
</reference>
<evidence type="ECO:0000259" key="1">
    <source>
        <dbReference type="Pfam" id="PF13708"/>
    </source>
</evidence>
<dbReference type="CDD" id="cd02440">
    <property type="entry name" value="AdoMet_MTases"/>
    <property type="match status" value="1"/>
</dbReference>
<evidence type="ECO:0000313" key="4">
    <source>
        <dbReference type="EMBL" id="MBF4374519.1"/>
    </source>
</evidence>
<evidence type="ECO:0000313" key="6">
    <source>
        <dbReference type="Proteomes" id="UP000726136"/>
    </source>
</evidence>
<name>A0A7U6J3I5_VIBAN</name>
<protein>
    <submittedName>
        <fullName evidence="3">DUF4942 domain-containing protein</fullName>
    </submittedName>
</protein>
<dbReference type="Proteomes" id="UP000726136">
    <property type="component" value="Unassembled WGS sequence"/>
</dbReference>
<dbReference type="Pfam" id="PF13708">
    <property type="entry name" value="DUF4942"/>
    <property type="match status" value="1"/>
</dbReference>
<dbReference type="AlphaFoldDB" id="A0A7U6J3I5"/>
<organism evidence="3 5">
    <name type="scientific">Vibrio anguillarum</name>
    <name type="common">Listonella anguillarum</name>
    <dbReference type="NCBI Taxonomy" id="55601"/>
    <lineage>
        <taxon>Bacteria</taxon>
        <taxon>Pseudomonadati</taxon>
        <taxon>Pseudomonadota</taxon>
        <taxon>Gammaproteobacteria</taxon>
        <taxon>Vibrionales</taxon>
        <taxon>Vibrionaceae</taxon>
        <taxon>Vibrio</taxon>
    </lineage>
</organism>
<accession>A0A7U6J3I5</accession>
<gene>
    <name evidence="2" type="ORF">DYL72_15125</name>
    <name evidence="3" type="ORF">DYL72_15925</name>
    <name evidence="4" type="ORF">EAY46_15725</name>
</gene>
<proteinExistence type="predicted"/>
<keyword evidence="6" id="KW-1185">Reference proteome</keyword>
<dbReference type="InterPro" id="IPR029063">
    <property type="entry name" value="SAM-dependent_MTases_sf"/>
</dbReference>
<dbReference type="Proteomes" id="UP000256923">
    <property type="component" value="Chromosome 1"/>
</dbReference>
<dbReference type="SUPFAM" id="SSF53335">
    <property type="entry name" value="S-adenosyl-L-methionine-dependent methyltransferases"/>
    <property type="match status" value="1"/>
</dbReference>
<dbReference type="EMBL" id="CP034672">
    <property type="protein sequence ID" value="AZS26391.1"/>
    <property type="molecule type" value="Genomic_DNA"/>
</dbReference>
<reference evidence="4 6" key="2">
    <citation type="journal article" date="2021" name="PeerJ">
        <title>Analysis of 44 Vibrio anguillarum genomes reveals high genetic diversity.</title>
        <authorList>
            <person name="Hansen M.J."/>
            <person name="Dalsgaard I."/>
        </authorList>
    </citation>
    <scope>NUCLEOTIDE SEQUENCE [LARGE SCALE GENOMIC DNA]</scope>
    <source>
        <strain evidence="4 6">040915-1/1B</strain>
    </source>
</reference>
<dbReference type="EMBL" id="CP034672">
    <property type="protein sequence ID" value="AZS26238.1"/>
    <property type="molecule type" value="Genomic_DNA"/>
</dbReference>
<feature type="domain" description="DUF4942" evidence="1">
    <location>
        <begin position="303"/>
        <end position="516"/>
    </location>
</feature>
<sequence>MHMNPIQSRHIIQKPSVNQLVNALKKENEDFEFYPTTSAIIRSIERNIRSSFFVREGEDIHESILDCGAGDGRLLNITKGNKYAIEKSSVLLANLDKNIVVVGTDFHEQTLIDKRVSVITSNPPYREYKEWAMKIIHEANANVAYLVLPSRWSKEQSILDAIKSRKASSNVLLQTDFYDADRQARAKVDLVKIEFGSITSSRSNYINVSPFDLWFNQMFLAEKNAKRDALAKMKKEQNKQAKENRHAMIKNDGLVNALVEHYNVTIDGYFQQYYAISQLDDELLSEMNVSIDNVKKAFQLRISSLKDRYWKELFDHLTVITDKLTSASRETLLKKITDNAHVDFTISNAHSIVLWMLKHANSYYNSQLIDTVQNLVSESNCLLYQSNQKTFGNDDWRYCNRKLIDRYHLDYRIVTTGSGQLTDEKDGWGRKNGLNENAINYINDFLTIANNLNFDATNSLKAQDVERWESGKKRVFTYFDHNKGKTCVLFEAKLHWNGNYHFRFAPKFIMALNVEFGRLMGWLRSKEEASAEMGYSLKDVENFFGTNHQLLPSHIKLLH</sequence>
<evidence type="ECO:0000313" key="5">
    <source>
        <dbReference type="Proteomes" id="UP000256923"/>
    </source>
</evidence>
<dbReference type="EMBL" id="RDPI01000019">
    <property type="protein sequence ID" value="MBF4374519.1"/>
    <property type="molecule type" value="Genomic_DNA"/>
</dbReference>
<evidence type="ECO:0000313" key="2">
    <source>
        <dbReference type="EMBL" id="AZS26238.1"/>
    </source>
</evidence>
<dbReference type="InterPro" id="IPR031339">
    <property type="entry name" value="DUF4942"/>
</dbReference>